<dbReference type="Proteomes" id="UP001215231">
    <property type="component" value="Chromosome"/>
</dbReference>
<evidence type="ECO:0000259" key="8">
    <source>
        <dbReference type="Pfam" id="PF12038"/>
    </source>
</evidence>
<gene>
    <name evidence="9" type="ORF">H3N35_20395</name>
</gene>
<evidence type="ECO:0000256" key="5">
    <source>
        <dbReference type="ARBA" id="ARBA00044539"/>
    </source>
</evidence>
<feature type="domain" description="tRNA-queuosine alpha-mannosyltransferase N-terminal" evidence="8">
    <location>
        <begin position="2"/>
        <end position="171"/>
    </location>
</feature>
<evidence type="ECO:0000256" key="2">
    <source>
        <dbReference type="ARBA" id="ARBA00022676"/>
    </source>
</evidence>
<dbReference type="Pfam" id="PF00534">
    <property type="entry name" value="Glycos_transf_1"/>
    <property type="match status" value="1"/>
</dbReference>
<evidence type="ECO:0000313" key="9">
    <source>
        <dbReference type="EMBL" id="WDE10598.1"/>
    </source>
</evidence>
<sequence length="362" mass="41092">MRILLLSAYDAVSHQYWRKGLVAQFPEYEWTVLTLPGRFFSWRVRGNSLSWAFNERECLEQGYDLLIATSMTDLSALKGLVPSLAGVPSIVYFHENQFAYPLSGKEFSSVEPRVLSLYSALAADFVVFNTRYNKETFFNGAGALLKKLPDQVPPGLMALLAEKTRVLPVPVQDTALIKGKSRRGPLQVIWNHRWEYDKGPELLYRVMLALKQRKVRVLFHLVGQQFRYIPEVFEQLKNDCGDLIATWGYVDSRQAYNRLLQNSDVVLSTALHDFQGIAILEGVAAGCVPVVPDRLAYPELFARQFCYPDRGNEVDNLARRLTELARLKAHQDLPPAPSVEQFFWSGQKNAYRQLITSAGGSR</sequence>
<keyword evidence="2" id="KW-0328">Glycosyltransferase</keyword>
<dbReference type="InterPro" id="IPR051862">
    <property type="entry name" value="GT-like_domain_containing_1"/>
</dbReference>
<evidence type="ECO:0000259" key="7">
    <source>
        <dbReference type="Pfam" id="PF00534"/>
    </source>
</evidence>
<dbReference type="Pfam" id="PF12038">
    <property type="entry name" value="QTMAN_N"/>
    <property type="match status" value="1"/>
</dbReference>
<organism evidence="9 10">
    <name type="scientific">Thalassomonas haliotis</name>
    <dbReference type="NCBI Taxonomy" id="485448"/>
    <lineage>
        <taxon>Bacteria</taxon>
        <taxon>Pseudomonadati</taxon>
        <taxon>Pseudomonadota</taxon>
        <taxon>Gammaproteobacteria</taxon>
        <taxon>Alteromonadales</taxon>
        <taxon>Colwelliaceae</taxon>
        <taxon>Thalassomonas</taxon>
    </lineage>
</organism>
<evidence type="ECO:0000313" key="10">
    <source>
        <dbReference type="Proteomes" id="UP001215231"/>
    </source>
</evidence>
<dbReference type="EC" id="2.4.1.110" evidence="4"/>
<dbReference type="Gene3D" id="3.40.50.2000">
    <property type="entry name" value="Glycogen Phosphorylase B"/>
    <property type="match status" value="1"/>
</dbReference>
<proteinExistence type="inferred from homology"/>
<evidence type="ECO:0000256" key="1">
    <source>
        <dbReference type="ARBA" id="ARBA00009481"/>
    </source>
</evidence>
<dbReference type="InterPro" id="IPR001296">
    <property type="entry name" value="Glyco_trans_1"/>
</dbReference>
<feature type="domain" description="Glycosyl transferase family 1" evidence="7">
    <location>
        <begin position="183"/>
        <end position="325"/>
    </location>
</feature>
<reference evidence="9 10" key="1">
    <citation type="journal article" date="2022" name="Mar. Drugs">
        <title>Bioassay-Guided Fractionation Leads to the Detection of Cholic Acid Generated by the Rare Thalassomonas sp.</title>
        <authorList>
            <person name="Pheiffer F."/>
            <person name="Schneider Y.K."/>
            <person name="Hansen E.H."/>
            <person name="Andersen J.H."/>
            <person name="Isaksson J."/>
            <person name="Busche T."/>
            <person name="R C."/>
            <person name="Kalinowski J."/>
            <person name="Zyl L.V."/>
            <person name="Trindade M."/>
        </authorList>
    </citation>
    <scope>NUCLEOTIDE SEQUENCE [LARGE SCALE GENOMIC DNA]</scope>
    <source>
        <strain evidence="9 10">A5K-61T</strain>
    </source>
</reference>
<evidence type="ECO:0000256" key="6">
    <source>
        <dbReference type="ARBA" id="ARBA00048439"/>
    </source>
</evidence>
<dbReference type="PANTHER" id="PTHR13615:SF3">
    <property type="entry name" value="GLYCOSYLTRANSFERASE-LIKE DOMAIN-CONTAINING PROTEIN 1"/>
    <property type="match status" value="1"/>
</dbReference>
<accession>A0ABY7VCF4</accession>
<dbReference type="EMBL" id="CP059693">
    <property type="protein sequence ID" value="WDE10598.1"/>
    <property type="molecule type" value="Genomic_DNA"/>
</dbReference>
<keyword evidence="10" id="KW-1185">Reference proteome</keyword>
<comment type="catalytic activity">
    <reaction evidence="6">
        <text>queuosine(34) in tRNA(Asp) + GDP-alpha-D-mannose = O-4''-alpha-D-mannosylqueuosine(34) in tRNA(Asp) + GDP + H(+)</text>
        <dbReference type="Rhea" id="RHEA:12885"/>
        <dbReference type="Rhea" id="RHEA-COMP:18572"/>
        <dbReference type="Rhea" id="RHEA-COMP:18581"/>
        <dbReference type="ChEBI" id="CHEBI:15378"/>
        <dbReference type="ChEBI" id="CHEBI:57527"/>
        <dbReference type="ChEBI" id="CHEBI:58189"/>
        <dbReference type="ChEBI" id="CHEBI:194431"/>
        <dbReference type="ChEBI" id="CHEBI:194442"/>
        <dbReference type="EC" id="2.4.1.110"/>
    </reaction>
    <physiologicalReaction direction="left-to-right" evidence="6">
        <dbReference type="Rhea" id="RHEA:12886"/>
    </physiologicalReaction>
</comment>
<dbReference type="PANTHER" id="PTHR13615">
    <property type="entry name" value="GLYCOSYLTRANSFERASE-LIKE 1"/>
    <property type="match status" value="1"/>
</dbReference>
<comment type="similarity">
    <text evidence="1">Belongs to the glycosyltransferase group 1 family. Glycosyltransferase 4 subfamily.</text>
</comment>
<name>A0ABY7VCF4_9GAMM</name>
<protein>
    <recommendedName>
        <fullName evidence="5">tRNA-queuosine alpha-mannosyltransferase</fullName>
        <ecNumber evidence="4">2.4.1.110</ecNumber>
    </recommendedName>
</protein>
<dbReference type="SUPFAM" id="SSF53756">
    <property type="entry name" value="UDP-Glycosyltransferase/glycogen phosphorylase"/>
    <property type="match status" value="1"/>
</dbReference>
<evidence type="ECO:0000256" key="3">
    <source>
        <dbReference type="ARBA" id="ARBA00022679"/>
    </source>
</evidence>
<keyword evidence="3" id="KW-0808">Transferase</keyword>
<dbReference type="RefSeq" id="WP_274050641.1">
    <property type="nucleotide sequence ID" value="NZ_CP059693.1"/>
</dbReference>
<dbReference type="InterPro" id="IPR022701">
    <property type="entry name" value="QTMAN_N"/>
</dbReference>
<evidence type="ECO:0000256" key="4">
    <source>
        <dbReference type="ARBA" id="ARBA00044517"/>
    </source>
</evidence>